<reference evidence="3 4" key="1">
    <citation type="submission" date="2016-11" db="EMBL/GenBank/DDBJ databases">
        <authorList>
            <person name="Jaros S."/>
            <person name="Januszkiewicz K."/>
            <person name="Wedrychowicz H."/>
        </authorList>
    </citation>
    <scope>NUCLEOTIDE SEQUENCE [LARGE SCALE GENOMIC DNA]</scope>
    <source>
        <strain evidence="3 4">DSM 2631</strain>
    </source>
</reference>
<keyword evidence="1" id="KW-0812">Transmembrane</keyword>
<evidence type="ECO:0000313" key="3">
    <source>
        <dbReference type="EMBL" id="SHE78558.1"/>
    </source>
</evidence>
<keyword evidence="1" id="KW-0472">Membrane</keyword>
<keyword evidence="4" id="KW-1185">Reference proteome</keyword>
<dbReference type="RefSeq" id="WP_072895573.1">
    <property type="nucleotide sequence ID" value="NZ_FQVM01000011.1"/>
</dbReference>
<protein>
    <submittedName>
        <fullName evidence="3">Nuclease-related domain-containing protein</fullName>
    </submittedName>
</protein>
<dbReference type="InterPro" id="IPR011528">
    <property type="entry name" value="NERD"/>
</dbReference>
<name>A0A1M4WBB9_9CLOT</name>
<sequence length="216" mass="25743">MNIMMYKDFVLYSIIFSFMVVICIILSMARYRIKRYSVKSNINIFKIIFSKTIKNNFKIYEVLERIKGHKRILANVKLPLNEKDILTLDFIVLHKKGIFIIKYKNINKKVIGNEDYKYWGAIDKRNLKSQIDNPIIEARRELISLDRALPGYNKYIKIFIVFGRKSNIKNIIVKNNSHIKLTKINSLVKDIEILEVDKSIVLTKEEIDYIYYKFKY</sequence>
<feature type="domain" description="NERD" evidence="2">
    <location>
        <begin position="51"/>
        <end position="168"/>
    </location>
</feature>
<organism evidence="3 4">
    <name type="scientific">Clostridium fallax</name>
    <dbReference type="NCBI Taxonomy" id="1533"/>
    <lineage>
        <taxon>Bacteria</taxon>
        <taxon>Bacillati</taxon>
        <taxon>Bacillota</taxon>
        <taxon>Clostridia</taxon>
        <taxon>Eubacteriales</taxon>
        <taxon>Clostridiaceae</taxon>
        <taxon>Clostridium</taxon>
    </lineage>
</organism>
<dbReference type="Proteomes" id="UP000184035">
    <property type="component" value="Unassembled WGS sequence"/>
</dbReference>
<evidence type="ECO:0000313" key="4">
    <source>
        <dbReference type="Proteomes" id="UP000184035"/>
    </source>
</evidence>
<dbReference type="PROSITE" id="PS50965">
    <property type="entry name" value="NERD"/>
    <property type="match status" value="1"/>
</dbReference>
<evidence type="ECO:0000259" key="2">
    <source>
        <dbReference type="PROSITE" id="PS50965"/>
    </source>
</evidence>
<dbReference type="Pfam" id="PF08378">
    <property type="entry name" value="NERD"/>
    <property type="match status" value="1"/>
</dbReference>
<gene>
    <name evidence="3" type="ORF">SAMN05443638_11153</name>
</gene>
<dbReference type="EMBL" id="FQVM01000011">
    <property type="protein sequence ID" value="SHE78558.1"/>
    <property type="molecule type" value="Genomic_DNA"/>
</dbReference>
<dbReference type="STRING" id="1533.SAMN05443638_11153"/>
<accession>A0A1M4WBB9</accession>
<dbReference type="AlphaFoldDB" id="A0A1M4WBB9"/>
<feature type="transmembrane region" description="Helical" evidence="1">
    <location>
        <begin position="12"/>
        <end position="31"/>
    </location>
</feature>
<keyword evidence="1" id="KW-1133">Transmembrane helix</keyword>
<evidence type="ECO:0000256" key="1">
    <source>
        <dbReference type="SAM" id="Phobius"/>
    </source>
</evidence>
<proteinExistence type="predicted"/>